<feature type="chain" id="PRO_5019205156" description="Carboxylesterase type B domain-containing protein" evidence="3">
    <location>
        <begin position="28"/>
        <end position="1187"/>
    </location>
</feature>
<evidence type="ECO:0000256" key="3">
    <source>
        <dbReference type="SAM" id="SignalP"/>
    </source>
</evidence>
<evidence type="ECO:0000256" key="1">
    <source>
        <dbReference type="ARBA" id="ARBA00005964"/>
    </source>
</evidence>
<gene>
    <name evidence="5" type="ORF">CVT25_004940</name>
</gene>
<organism evidence="5 6">
    <name type="scientific">Psilocybe cyanescens</name>
    <dbReference type="NCBI Taxonomy" id="93625"/>
    <lineage>
        <taxon>Eukaryota</taxon>
        <taxon>Fungi</taxon>
        <taxon>Dikarya</taxon>
        <taxon>Basidiomycota</taxon>
        <taxon>Agaricomycotina</taxon>
        <taxon>Agaricomycetes</taxon>
        <taxon>Agaricomycetidae</taxon>
        <taxon>Agaricales</taxon>
        <taxon>Agaricineae</taxon>
        <taxon>Strophariaceae</taxon>
        <taxon>Psilocybe</taxon>
    </lineage>
</organism>
<accession>A0A409XTZ6</accession>
<dbReference type="PROSITE" id="PS00122">
    <property type="entry name" value="CARBOXYLESTERASE_B_1"/>
    <property type="match status" value="1"/>
</dbReference>
<evidence type="ECO:0000259" key="4">
    <source>
        <dbReference type="Pfam" id="PF00135"/>
    </source>
</evidence>
<dbReference type="Gene3D" id="3.40.50.1820">
    <property type="entry name" value="alpha/beta hydrolase"/>
    <property type="match status" value="3"/>
</dbReference>
<dbReference type="AlphaFoldDB" id="A0A409XTZ6"/>
<comment type="caution">
    <text evidence="5">The sequence shown here is derived from an EMBL/GenBank/DDBJ whole genome shotgun (WGS) entry which is preliminary data.</text>
</comment>
<feature type="domain" description="Carboxylesterase type B" evidence="4">
    <location>
        <begin position="34"/>
        <end position="149"/>
    </location>
</feature>
<dbReference type="Proteomes" id="UP000283269">
    <property type="component" value="Unassembled WGS sequence"/>
</dbReference>
<proteinExistence type="inferred from homology"/>
<dbReference type="GO" id="GO:0016787">
    <property type="term" value="F:hydrolase activity"/>
    <property type="evidence" value="ECO:0007669"/>
    <property type="project" value="UniProtKB-KW"/>
</dbReference>
<reference evidence="5 6" key="1">
    <citation type="journal article" date="2018" name="Evol. Lett.">
        <title>Horizontal gene cluster transfer increased hallucinogenic mushroom diversity.</title>
        <authorList>
            <person name="Reynolds H.T."/>
            <person name="Vijayakumar V."/>
            <person name="Gluck-Thaler E."/>
            <person name="Korotkin H.B."/>
            <person name="Matheny P.B."/>
            <person name="Slot J.C."/>
        </authorList>
    </citation>
    <scope>NUCLEOTIDE SEQUENCE [LARGE SCALE GENOMIC DNA]</scope>
    <source>
        <strain evidence="5 6">2631</strain>
    </source>
</reference>
<evidence type="ECO:0000256" key="2">
    <source>
        <dbReference type="ARBA" id="ARBA00022801"/>
    </source>
</evidence>
<evidence type="ECO:0000313" key="6">
    <source>
        <dbReference type="Proteomes" id="UP000283269"/>
    </source>
</evidence>
<evidence type="ECO:0000313" key="5">
    <source>
        <dbReference type="EMBL" id="PPQ94283.1"/>
    </source>
</evidence>
<dbReference type="STRING" id="93625.A0A409XTZ6"/>
<dbReference type="OrthoDB" id="408631at2759"/>
<dbReference type="InterPro" id="IPR019826">
    <property type="entry name" value="Carboxylesterase_B_AS"/>
</dbReference>
<feature type="domain" description="Carboxylesterase type B" evidence="4">
    <location>
        <begin position="186"/>
        <end position="563"/>
    </location>
</feature>
<protein>
    <recommendedName>
        <fullName evidence="4">Carboxylesterase type B domain-containing protein</fullName>
    </recommendedName>
</protein>
<dbReference type="InterPro" id="IPR050309">
    <property type="entry name" value="Type-B_Carboxylest/Lipase"/>
</dbReference>
<dbReference type="InterPro" id="IPR002018">
    <property type="entry name" value="CarbesteraseB"/>
</dbReference>
<name>A0A409XTZ6_PSICY</name>
<keyword evidence="3" id="KW-0732">Signal</keyword>
<dbReference type="InterPro" id="IPR029058">
    <property type="entry name" value="AB_hydrolase_fold"/>
</dbReference>
<sequence>MHIHIRYISSFVNIFLVLLSVLRIVDAQTTTSSAPTVTLSYGAFQGQVTGNLVKFLGIPFAAPPIGNLRFAPPQPPVSFTGVRQATAFGAACYQQQPGGIFGLLIALGAILEFLFTGAITNVSEDCLSINVVKPANISSGQSLPVVFLVTLFTIEINHERRSFSGSMEVCYCVLTQAYKVYLSLVGGFQFGDASQNPGDTVVQRSIALNEPIIYVSANYRVSALGFLGGKEAQAAGLGNAGLRDQRFALHWVHDNIASFGGDPAKVTIWGGSAGAISVGLQMVANDGDPAGLFHNAFMLSGFPMALHDITHNQQVFDQLLANTECSSSEDPIACLRAVPINTLSNAINQSPSIFTFSSLQLAWPPSVDGDFVKRNPQVSIQQGQYAKVPTIAGDCDDEGTTFALTNTNITNNAQFLGYVKTNYFDNIVSDDQMAAIDVAYPDDVTQGSPFNTGTANALTPEFKRIAAIQGDLEFHAPRRFFLQAASKTQNTFVYLSKRAKSTFLFGSQHGSDVDEWFGLGSSPDFMGTDALVNFVNTGDPNTFSNSHPSTPSLMSAVNWPKWSSDATNPPILTFLDGNGSNANVTITADTFRKDAVQLLIEIYLQIAMFLLAQFLSALSSLTIFSSVAGYPIQRSTNPIVTLNYGGFQGQNAGNLVKFLGMPFAAPPVGNLRFAPPQPPIPFKGVKPATSFGAACFQQLPQGIFADLIEQGVILNFTTTPTEGPAGISEDCLSINVVAPATLAAGQKAPVVFLKHNLQWMYGGGFQFGDASVNPGDTLVSRSIDVNEPIVFVSANYRISALGFLGGKEVKDAGIGNAGLRDRESNIGNALPPRSIPSQNVLHLNGYKTTSRSLVGIPQNWGSSAGAISVGLQMVANNGDPAGLFHGAFMISGFPMALHDITHQQPFFDQLVNNTGCTGSADPIGCLRAVPFDTLSNAINLSPGFFSFSSVQLAWPPTVDGQFITQNPQTSISQGLYAKIPTIAGDCDDEGTNNSEFLDYMKTNYFEDIVSDKQLEAIGFAYTQDITQGSPFDTGISNALTPEFKRLAAIQGDLEFQAPRRFFLQTASKTQPTYSYLYKRGKSVLLFGAQHGSDVNEWFGIGTSPDFIGTDAVVNFVNNGNPNSSNNSIGSSINQIDWPQWGSDVSHPPMFTFLDSNSTANSTTMTTDTYRKDGIQQLINIYLQIGTS</sequence>
<comment type="similarity">
    <text evidence="1">Belongs to the type-B carboxylesterase/lipase family.</text>
</comment>
<dbReference type="PANTHER" id="PTHR11559">
    <property type="entry name" value="CARBOXYLESTERASE"/>
    <property type="match status" value="1"/>
</dbReference>
<feature type="domain" description="Carboxylesterase type B" evidence="4">
    <location>
        <begin position="637"/>
        <end position="821"/>
    </location>
</feature>
<keyword evidence="6" id="KW-1185">Reference proteome</keyword>
<keyword evidence="2" id="KW-0378">Hydrolase</keyword>
<feature type="signal peptide" evidence="3">
    <location>
        <begin position="1"/>
        <end position="27"/>
    </location>
</feature>
<dbReference type="SUPFAM" id="SSF53474">
    <property type="entry name" value="alpha/beta-Hydrolases"/>
    <property type="match status" value="2"/>
</dbReference>
<feature type="domain" description="Carboxylesterase type B" evidence="4">
    <location>
        <begin position="860"/>
        <end position="1143"/>
    </location>
</feature>
<dbReference type="EMBL" id="NHYD01000400">
    <property type="protein sequence ID" value="PPQ94283.1"/>
    <property type="molecule type" value="Genomic_DNA"/>
</dbReference>
<dbReference type="InParanoid" id="A0A409XTZ6"/>
<dbReference type="Pfam" id="PF00135">
    <property type="entry name" value="COesterase"/>
    <property type="match status" value="4"/>
</dbReference>